<dbReference type="PANTHER" id="PTHR43584">
    <property type="entry name" value="NUCLEOTIDYL TRANSFERASE"/>
    <property type="match status" value="1"/>
</dbReference>
<dbReference type="GO" id="GO:0005737">
    <property type="term" value="C:cytoplasm"/>
    <property type="evidence" value="ECO:0007669"/>
    <property type="project" value="UniProtKB-SubCell"/>
</dbReference>
<dbReference type="GO" id="GO:0019134">
    <property type="term" value="F:glucosamine-1-phosphate N-acetyltransferase activity"/>
    <property type="evidence" value="ECO:0007669"/>
    <property type="project" value="UniProtKB-UniRule"/>
</dbReference>
<dbReference type="InterPro" id="IPR050065">
    <property type="entry name" value="GlmU-like"/>
</dbReference>
<dbReference type="InterPro" id="IPR011004">
    <property type="entry name" value="Trimer_LpxA-like_sf"/>
</dbReference>
<evidence type="ECO:0000256" key="4">
    <source>
        <dbReference type="ARBA" id="ARBA00022490"/>
    </source>
</evidence>
<gene>
    <name evidence="18 21" type="primary">glmU</name>
    <name evidence="21" type="ORF">O0V09_04240</name>
</gene>
<evidence type="ECO:0000256" key="12">
    <source>
        <dbReference type="ARBA" id="ARBA00023268"/>
    </source>
</evidence>
<dbReference type="Pfam" id="PF14602">
    <property type="entry name" value="Hexapep_2"/>
    <property type="match status" value="1"/>
</dbReference>
<feature type="region of interest" description="N-acetyltransferase" evidence="18">
    <location>
        <begin position="248"/>
        <end position="455"/>
    </location>
</feature>
<evidence type="ECO:0000256" key="6">
    <source>
        <dbReference type="ARBA" id="ARBA00022695"/>
    </source>
</evidence>
<dbReference type="GO" id="GO:0000287">
    <property type="term" value="F:magnesium ion binding"/>
    <property type="evidence" value="ECO:0007669"/>
    <property type="project" value="UniProtKB-UniRule"/>
</dbReference>
<feature type="binding site" evidence="18">
    <location>
        <position position="72"/>
    </location>
    <ligand>
        <name>UDP-N-acetyl-alpha-D-glucosamine</name>
        <dbReference type="ChEBI" id="CHEBI:57705"/>
    </ligand>
</feature>
<dbReference type="InterPro" id="IPR056729">
    <property type="entry name" value="GMPPB_C"/>
</dbReference>
<evidence type="ECO:0000256" key="18">
    <source>
        <dbReference type="HAMAP-Rule" id="MF_01631"/>
    </source>
</evidence>
<dbReference type="InterPro" id="IPR001451">
    <property type="entry name" value="Hexapep"/>
</dbReference>
<keyword evidence="11 18" id="KW-0573">Peptidoglycan synthesis</keyword>
<sequence>MAHEVVILAAGQGTRMRSKLPKVLHPVAGKPMLGHVISSAKTINAQAIHVVIGHGAEQVKASITDDVNWAIQDQQLGTGHAVAQALPLLQPDSTVLIAYGDVPLVQAQTLQKLLDLANETTLALLTVNLADPTGYGRIVRNAQNEVTAIVEQKDASAEQLAIAEVNTGIMAVAAKHLATWLPALSSENAQGEYYLTDIISMAAEQGIAVKTEQPEYEWEVQGANNREQVAELERYYQLQQAKALMAAGASLADPQRIDVRGKLTVGQDVSIDVNCVFIGEVELADDVVIGPNCVIENSRIGLGTVVKANSIIEQSAIAQYCDIGPFARLRPGTQLADKAKIGNFVETKKAIIGAGSKVNHLSYIGDCTIGVAANIGAGTITCNYDGVNKYQTHIGDGAFIGSNSALVAPVNIGSMATVGAGSTVTSDVAENSLAVARGKQRQINNWSRPVKKDKK</sequence>
<dbReference type="Pfam" id="PF12804">
    <property type="entry name" value="NTP_transf_3"/>
    <property type="match status" value="1"/>
</dbReference>
<dbReference type="HAMAP" id="MF_01631">
    <property type="entry name" value="GlmU"/>
    <property type="match status" value="1"/>
</dbReference>
<dbReference type="AlphaFoldDB" id="A0A9J6RJ46"/>
<keyword evidence="4 18" id="KW-0963">Cytoplasm</keyword>
<keyword evidence="6 18" id="KW-0548">Nucleotidyltransferase</keyword>
<dbReference type="GO" id="GO:0009252">
    <property type="term" value="P:peptidoglycan biosynthetic process"/>
    <property type="evidence" value="ECO:0007669"/>
    <property type="project" value="UniProtKB-UniRule"/>
</dbReference>
<evidence type="ECO:0000313" key="22">
    <source>
        <dbReference type="Proteomes" id="UP001069090"/>
    </source>
</evidence>
<comment type="pathway">
    <text evidence="18">Nucleotide-sugar biosynthesis; UDP-N-acetyl-alpha-D-glucosamine biosynthesis; N-acetyl-alpha-D-glucosamine 1-phosphate from alpha-D-glucosamine 6-phosphate (route II): step 2/2.</text>
</comment>
<feature type="binding site" evidence="18">
    <location>
        <position position="402"/>
    </location>
    <ligand>
        <name>acetyl-CoA</name>
        <dbReference type="ChEBI" id="CHEBI:57288"/>
    </ligand>
</feature>
<keyword evidence="9 18" id="KW-0460">Magnesium</keyword>
<feature type="binding site" evidence="18">
    <location>
        <position position="363"/>
    </location>
    <ligand>
        <name>UDP-N-acetyl-alpha-D-glucosamine</name>
        <dbReference type="ChEBI" id="CHEBI:57705"/>
    </ligand>
</feature>
<keyword evidence="22" id="KW-1185">Reference proteome</keyword>
<evidence type="ECO:0000256" key="15">
    <source>
        <dbReference type="ARBA" id="ARBA00048247"/>
    </source>
</evidence>
<evidence type="ECO:0000256" key="5">
    <source>
        <dbReference type="ARBA" id="ARBA00022679"/>
    </source>
</evidence>
<dbReference type="InterPro" id="IPR018357">
    <property type="entry name" value="Hexapep_transf_CS"/>
</dbReference>
<comment type="similarity">
    <text evidence="3 18">In the N-terminal section; belongs to the N-acetylglucosamine-1-phosphate uridyltransferase family.</text>
</comment>
<feature type="region of interest" description="Pyrophosphorylase" evidence="18">
    <location>
        <begin position="1"/>
        <end position="226"/>
    </location>
</feature>
<feature type="domain" description="Mannose-1-phosphate guanyltransferase C-terminal" evidence="20">
    <location>
        <begin position="260"/>
        <end position="341"/>
    </location>
</feature>
<feature type="domain" description="MobA-like NTP transferase" evidence="19">
    <location>
        <begin position="5"/>
        <end position="121"/>
    </location>
</feature>
<feature type="binding site" evidence="18">
    <location>
        <position position="437"/>
    </location>
    <ligand>
        <name>acetyl-CoA</name>
        <dbReference type="ChEBI" id="CHEBI:57288"/>
    </ligand>
</feature>
<feature type="binding site" evidence="18">
    <location>
        <position position="22"/>
    </location>
    <ligand>
        <name>UDP-N-acetyl-alpha-D-glucosamine</name>
        <dbReference type="ChEBI" id="CHEBI:57705"/>
    </ligand>
</feature>
<dbReference type="Gene3D" id="2.160.10.10">
    <property type="entry name" value="Hexapeptide repeat proteins"/>
    <property type="match status" value="1"/>
</dbReference>
<comment type="subcellular location">
    <subcellularLocation>
        <location evidence="1 18">Cytoplasm</location>
    </subcellularLocation>
</comment>
<dbReference type="GO" id="GO:0008360">
    <property type="term" value="P:regulation of cell shape"/>
    <property type="evidence" value="ECO:0007669"/>
    <property type="project" value="UniProtKB-KW"/>
</dbReference>
<feature type="binding site" evidence="18">
    <location>
        <begin position="383"/>
        <end position="384"/>
    </location>
    <ligand>
        <name>acetyl-CoA</name>
        <dbReference type="ChEBI" id="CHEBI:57288"/>
    </ligand>
</feature>
<comment type="cofactor">
    <cofactor evidence="18">
        <name>Mg(2+)</name>
        <dbReference type="ChEBI" id="CHEBI:18420"/>
    </cofactor>
    <text evidence="18">Binds 1 Mg(2+) ion per subunit.</text>
</comment>
<dbReference type="Gene3D" id="3.90.550.10">
    <property type="entry name" value="Spore Coat Polysaccharide Biosynthesis Protein SpsA, Chain A"/>
    <property type="match status" value="1"/>
</dbReference>
<comment type="pathway">
    <text evidence="18">Nucleotide-sugar biosynthesis; UDP-N-acetyl-alpha-D-glucosamine biosynthesis; UDP-N-acetyl-alpha-D-glucosamine from N-acetyl-alpha-D-glucosamine 1-phosphate: step 1/1.</text>
</comment>
<keyword evidence="14 18" id="KW-0961">Cell wall biogenesis/degradation</keyword>
<feature type="binding site" evidence="18">
    <location>
        <position position="377"/>
    </location>
    <ligand>
        <name>acetyl-CoA</name>
        <dbReference type="ChEBI" id="CHEBI:57288"/>
    </ligand>
</feature>
<accession>A0A9J6RJ46</accession>
<keyword evidence="5 18" id="KW-0808">Transferase</keyword>
<dbReference type="GO" id="GO:0016020">
    <property type="term" value="C:membrane"/>
    <property type="evidence" value="ECO:0007669"/>
    <property type="project" value="GOC"/>
</dbReference>
<dbReference type="Proteomes" id="UP001069090">
    <property type="component" value="Unassembled WGS sequence"/>
</dbReference>
<protein>
    <recommendedName>
        <fullName evidence="18">Bifunctional protein GlmU</fullName>
    </recommendedName>
    <domain>
        <recommendedName>
            <fullName evidence="18">UDP-N-acetylglucosamine pyrophosphorylase</fullName>
            <ecNumber evidence="18">2.7.7.23</ecNumber>
        </recommendedName>
        <alternativeName>
            <fullName evidence="18">N-acetylglucosamine-1-phosphate uridyltransferase</fullName>
        </alternativeName>
    </domain>
    <domain>
        <recommendedName>
            <fullName evidence="18">Glucosamine-1-phosphate N-acetyltransferase</fullName>
            <ecNumber evidence="18">2.3.1.157</ecNumber>
        </recommendedName>
    </domain>
</protein>
<evidence type="ECO:0000256" key="2">
    <source>
        <dbReference type="ARBA" id="ARBA00007707"/>
    </source>
</evidence>
<comment type="similarity">
    <text evidence="2 18">In the C-terminal section; belongs to the transferase hexapeptide repeat family.</text>
</comment>
<organism evidence="21 22">
    <name type="scientific">Dasania phycosphaerae</name>
    <dbReference type="NCBI Taxonomy" id="2950436"/>
    <lineage>
        <taxon>Bacteria</taxon>
        <taxon>Pseudomonadati</taxon>
        <taxon>Pseudomonadota</taxon>
        <taxon>Gammaproteobacteria</taxon>
        <taxon>Cellvibrionales</taxon>
        <taxon>Spongiibacteraceae</taxon>
        <taxon>Dasania</taxon>
    </lineage>
</organism>
<keyword evidence="10 18" id="KW-0133">Cell shape</keyword>
<evidence type="ECO:0000256" key="10">
    <source>
        <dbReference type="ARBA" id="ARBA00022960"/>
    </source>
</evidence>
<dbReference type="GO" id="GO:0000902">
    <property type="term" value="P:cell morphogenesis"/>
    <property type="evidence" value="ECO:0007669"/>
    <property type="project" value="UniProtKB-UniRule"/>
</dbReference>
<comment type="pathway">
    <text evidence="18">Bacterial outer membrane biogenesis; LPS lipid A biosynthesis.</text>
</comment>
<evidence type="ECO:0000256" key="11">
    <source>
        <dbReference type="ARBA" id="ARBA00022984"/>
    </source>
</evidence>
<dbReference type="InterPro" id="IPR038009">
    <property type="entry name" value="GlmU_C_LbH"/>
</dbReference>
<comment type="catalytic activity">
    <reaction evidence="16 18">
        <text>N-acetyl-alpha-D-glucosamine 1-phosphate + UTP + H(+) = UDP-N-acetyl-alpha-D-glucosamine + diphosphate</text>
        <dbReference type="Rhea" id="RHEA:13509"/>
        <dbReference type="ChEBI" id="CHEBI:15378"/>
        <dbReference type="ChEBI" id="CHEBI:33019"/>
        <dbReference type="ChEBI" id="CHEBI:46398"/>
        <dbReference type="ChEBI" id="CHEBI:57705"/>
        <dbReference type="ChEBI" id="CHEBI:57776"/>
        <dbReference type="EC" id="2.7.7.23"/>
    </reaction>
</comment>
<dbReference type="GO" id="GO:0006048">
    <property type="term" value="P:UDP-N-acetylglucosamine biosynthetic process"/>
    <property type="evidence" value="ECO:0007669"/>
    <property type="project" value="InterPro"/>
</dbReference>
<feature type="binding site" evidence="18">
    <location>
        <position position="166"/>
    </location>
    <ligand>
        <name>UDP-N-acetyl-alpha-D-glucosamine</name>
        <dbReference type="ChEBI" id="CHEBI:57705"/>
    </ligand>
</feature>
<evidence type="ECO:0000256" key="1">
    <source>
        <dbReference type="ARBA" id="ARBA00004496"/>
    </source>
</evidence>
<reference evidence="21 22" key="1">
    <citation type="submission" date="2022-12" db="EMBL/GenBank/DDBJ databases">
        <title>Dasania phycosphaerae sp. nov., isolated from particulate material of the south coast of Korea.</title>
        <authorList>
            <person name="Jiang Y."/>
        </authorList>
    </citation>
    <scope>NUCLEOTIDE SEQUENCE [LARGE SCALE GENOMIC DNA]</scope>
    <source>
        <strain evidence="21 22">GY-19</strain>
    </source>
</reference>
<feature type="active site" description="Proton acceptor" evidence="18">
    <location>
        <position position="360"/>
    </location>
</feature>
<feature type="binding site" evidence="18">
    <location>
        <begin position="8"/>
        <end position="11"/>
    </location>
    <ligand>
        <name>UDP-N-acetyl-alpha-D-glucosamine</name>
        <dbReference type="ChEBI" id="CHEBI:57705"/>
    </ligand>
</feature>
<evidence type="ECO:0000256" key="17">
    <source>
        <dbReference type="ARBA" id="ARBA00049628"/>
    </source>
</evidence>
<dbReference type="SUPFAM" id="SSF51161">
    <property type="entry name" value="Trimeric LpxA-like enzymes"/>
    <property type="match status" value="1"/>
</dbReference>
<evidence type="ECO:0000256" key="7">
    <source>
        <dbReference type="ARBA" id="ARBA00022723"/>
    </source>
</evidence>
<feature type="binding site" evidence="18">
    <location>
        <begin position="77"/>
        <end position="78"/>
    </location>
    <ligand>
        <name>UDP-N-acetyl-alpha-D-glucosamine</name>
        <dbReference type="ChEBI" id="CHEBI:57705"/>
    </ligand>
</feature>
<feature type="binding site" evidence="18">
    <location>
        <position position="330"/>
    </location>
    <ligand>
        <name>UDP-N-acetyl-alpha-D-glucosamine</name>
        <dbReference type="ChEBI" id="CHEBI:57705"/>
    </ligand>
</feature>
<dbReference type="InterPro" id="IPR029044">
    <property type="entry name" value="Nucleotide-diphossugar_trans"/>
</dbReference>
<comment type="subunit">
    <text evidence="18">Homotrimer.</text>
</comment>
<feature type="binding site" evidence="18">
    <location>
        <position position="374"/>
    </location>
    <ligand>
        <name>UDP-N-acetyl-alpha-D-glucosamine</name>
        <dbReference type="ChEBI" id="CHEBI:57705"/>
    </ligand>
</feature>
<dbReference type="SUPFAM" id="SSF53448">
    <property type="entry name" value="Nucleotide-diphospho-sugar transferases"/>
    <property type="match status" value="1"/>
</dbReference>
<proteinExistence type="inferred from homology"/>
<dbReference type="EC" id="2.7.7.23" evidence="18"/>
<dbReference type="EC" id="2.3.1.157" evidence="18"/>
<feature type="binding site" evidence="18">
    <location>
        <position position="136"/>
    </location>
    <ligand>
        <name>UDP-N-acetyl-alpha-D-glucosamine</name>
        <dbReference type="ChEBI" id="CHEBI:57705"/>
    </ligand>
</feature>
<keyword evidence="12 18" id="KW-0511">Multifunctional enzyme</keyword>
<dbReference type="GO" id="GO:0071555">
    <property type="term" value="P:cell wall organization"/>
    <property type="evidence" value="ECO:0007669"/>
    <property type="project" value="UniProtKB-KW"/>
</dbReference>
<dbReference type="InterPro" id="IPR025877">
    <property type="entry name" value="MobA-like_NTP_Trfase"/>
</dbReference>
<feature type="binding site" evidence="18">
    <location>
        <position position="224"/>
    </location>
    <ligand>
        <name>UDP-N-acetyl-alpha-D-glucosamine</name>
        <dbReference type="ChEBI" id="CHEBI:57705"/>
    </ligand>
</feature>
<feature type="binding site" evidence="18">
    <location>
        <position position="420"/>
    </location>
    <ligand>
        <name>acetyl-CoA</name>
        <dbReference type="ChEBI" id="CHEBI:57288"/>
    </ligand>
</feature>
<dbReference type="GO" id="GO:0003977">
    <property type="term" value="F:UDP-N-acetylglucosamine diphosphorylase activity"/>
    <property type="evidence" value="ECO:0007669"/>
    <property type="project" value="UniProtKB-UniRule"/>
</dbReference>
<feature type="binding site" evidence="18">
    <location>
        <begin position="99"/>
        <end position="101"/>
    </location>
    <ligand>
        <name>UDP-N-acetyl-alpha-D-glucosamine</name>
        <dbReference type="ChEBI" id="CHEBI:57705"/>
    </ligand>
</feature>
<evidence type="ECO:0000256" key="14">
    <source>
        <dbReference type="ARBA" id="ARBA00023316"/>
    </source>
</evidence>
<dbReference type="PANTHER" id="PTHR43584:SF3">
    <property type="entry name" value="BIFUNCTIONAL PROTEIN GLMU"/>
    <property type="match status" value="1"/>
</dbReference>
<comment type="caution">
    <text evidence="21">The sequence shown here is derived from an EMBL/GenBank/DDBJ whole genome shotgun (WGS) entry which is preliminary data.</text>
</comment>
<dbReference type="RefSeq" id="WP_258330550.1">
    <property type="nucleotide sequence ID" value="NZ_JAPTGG010000003.1"/>
</dbReference>
<keyword evidence="8 18" id="KW-0677">Repeat</keyword>
<comment type="catalytic activity">
    <reaction evidence="15 18">
        <text>alpha-D-glucosamine 1-phosphate + acetyl-CoA = N-acetyl-alpha-D-glucosamine 1-phosphate + CoA + H(+)</text>
        <dbReference type="Rhea" id="RHEA:13725"/>
        <dbReference type="ChEBI" id="CHEBI:15378"/>
        <dbReference type="ChEBI" id="CHEBI:57287"/>
        <dbReference type="ChEBI" id="CHEBI:57288"/>
        <dbReference type="ChEBI" id="CHEBI:57776"/>
        <dbReference type="ChEBI" id="CHEBI:58516"/>
        <dbReference type="EC" id="2.3.1.157"/>
    </reaction>
</comment>
<dbReference type="InterPro" id="IPR005882">
    <property type="entry name" value="Bifunctional_GlmU"/>
</dbReference>
<evidence type="ECO:0000259" key="19">
    <source>
        <dbReference type="Pfam" id="PF12804"/>
    </source>
</evidence>
<keyword evidence="7 18" id="KW-0479">Metal-binding</keyword>
<feature type="binding site" evidence="18">
    <location>
        <position position="348"/>
    </location>
    <ligand>
        <name>UDP-N-acetyl-alpha-D-glucosamine</name>
        <dbReference type="ChEBI" id="CHEBI:57705"/>
    </ligand>
</feature>
<evidence type="ECO:0000256" key="9">
    <source>
        <dbReference type="ARBA" id="ARBA00022842"/>
    </source>
</evidence>
<evidence type="ECO:0000256" key="13">
    <source>
        <dbReference type="ARBA" id="ARBA00023315"/>
    </source>
</evidence>
<dbReference type="EMBL" id="JAPTGG010000003">
    <property type="protein sequence ID" value="MCZ0864393.1"/>
    <property type="molecule type" value="Genomic_DNA"/>
</dbReference>
<feature type="binding site" evidence="18">
    <location>
        <position position="151"/>
    </location>
    <ligand>
        <name>UDP-N-acetyl-alpha-D-glucosamine</name>
        <dbReference type="ChEBI" id="CHEBI:57705"/>
    </ligand>
</feature>
<feature type="binding site" evidence="18">
    <location>
        <position position="101"/>
    </location>
    <ligand>
        <name>Mg(2+)</name>
        <dbReference type="ChEBI" id="CHEBI:18420"/>
    </ligand>
</feature>
<keyword evidence="13 18" id="KW-0012">Acyltransferase</keyword>
<evidence type="ECO:0000256" key="3">
    <source>
        <dbReference type="ARBA" id="ARBA00007947"/>
    </source>
</evidence>
<dbReference type="Pfam" id="PF25087">
    <property type="entry name" value="GMPPB_C"/>
    <property type="match status" value="1"/>
</dbReference>
<dbReference type="NCBIfam" id="TIGR01173">
    <property type="entry name" value="glmU"/>
    <property type="match status" value="1"/>
</dbReference>
<feature type="binding site" evidence="18">
    <location>
        <position position="224"/>
    </location>
    <ligand>
        <name>Mg(2+)</name>
        <dbReference type="ChEBI" id="CHEBI:18420"/>
    </ligand>
</feature>
<feature type="region of interest" description="Linker" evidence="18">
    <location>
        <begin position="227"/>
        <end position="247"/>
    </location>
</feature>
<dbReference type="PROSITE" id="PS00101">
    <property type="entry name" value="HEXAPEP_TRANSFERASES"/>
    <property type="match status" value="1"/>
</dbReference>
<dbReference type="GO" id="GO:0009245">
    <property type="term" value="P:lipid A biosynthetic process"/>
    <property type="evidence" value="ECO:0007669"/>
    <property type="project" value="UniProtKB-UniRule"/>
</dbReference>
<dbReference type="CDD" id="cd03353">
    <property type="entry name" value="LbH_GlmU_C"/>
    <property type="match status" value="1"/>
</dbReference>
<evidence type="ECO:0000256" key="8">
    <source>
        <dbReference type="ARBA" id="ARBA00022737"/>
    </source>
</evidence>
<dbReference type="CDD" id="cd02540">
    <property type="entry name" value="GT2_GlmU_N_bac"/>
    <property type="match status" value="1"/>
</dbReference>
<evidence type="ECO:0000313" key="21">
    <source>
        <dbReference type="EMBL" id="MCZ0864393.1"/>
    </source>
</evidence>
<comment type="function">
    <text evidence="17 18">Catalyzes the last two sequential reactions in the de novo biosynthetic pathway for UDP-N-acetylglucosamine (UDP-GlcNAc). The C-terminal domain catalyzes the transfer of acetyl group from acetyl coenzyme A to glucosamine-1-phosphate (GlcN-1-P) to produce N-acetylglucosamine-1-phosphate (GlcNAc-1-P), which is converted into UDP-GlcNAc by the transfer of uridine 5-monophosphate (from uridine 5-triphosphate), a reaction catalyzed by the N-terminal domain.</text>
</comment>
<evidence type="ECO:0000256" key="16">
    <source>
        <dbReference type="ARBA" id="ARBA00048493"/>
    </source>
</evidence>
<evidence type="ECO:0000259" key="20">
    <source>
        <dbReference type="Pfam" id="PF25087"/>
    </source>
</evidence>
<name>A0A9J6RJ46_9GAMM</name>